<dbReference type="AlphaFoldDB" id="A0A1E5NZT7"/>
<dbReference type="OrthoDB" id="3431428at2"/>
<gene>
    <name evidence="2" type="ORF">BGK67_32725</name>
</gene>
<protein>
    <submittedName>
        <fullName evidence="2">Uncharacterized protein</fullName>
    </submittedName>
</protein>
<keyword evidence="3" id="KW-1185">Reference proteome</keyword>
<dbReference type="Proteomes" id="UP000095705">
    <property type="component" value="Unassembled WGS sequence"/>
</dbReference>
<dbReference type="EMBL" id="MEHK01000002">
    <property type="protein sequence ID" value="OEJ22329.1"/>
    <property type="molecule type" value="Genomic_DNA"/>
</dbReference>
<dbReference type="RefSeq" id="WP_069924380.1">
    <property type="nucleotide sequence ID" value="NZ_MEHK01000002.1"/>
</dbReference>
<feature type="region of interest" description="Disordered" evidence="1">
    <location>
        <begin position="1"/>
        <end position="25"/>
    </location>
</feature>
<dbReference type="Pfam" id="PF19760">
    <property type="entry name" value="DUF6247"/>
    <property type="match status" value="1"/>
</dbReference>
<name>A0A1E5NZT7_9ACTN</name>
<evidence type="ECO:0000256" key="1">
    <source>
        <dbReference type="SAM" id="MobiDB-lite"/>
    </source>
</evidence>
<evidence type="ECO:0000313" key="2">
    <source>
        <dbReference type="EMBL" id="OEJ22329.1"/>
    </source>
</evidence>
<evidence type="ECO:0000313" key="3">
    <source>
        <dbReference type="Proteomes" id="UP000095705"/>
    </source>
</evidence>
<accession>A0A1E5NZT7</accession>
<dbReference type="InterPro" id="IPR046214">
    <property type="entry name" value="DUF6247"/>
</dbReference>
<comment type="caution">
    <text evidence="2">The sequence shown here is derived from an EMBL/GenBank/DDBJ whole genome shotgun (WGS) entry which is preliminary data.</text>
</comment>
<organism evidence="2 3">
    <name type="scientific">Streptomyces subrutilus</name>
    <dbReference type="NCBI Taxonomy" id="36818"/>
    <lineage>
        <taxon>Bacteria</taxon>
        <taxon>Bacillati</taxon>
        <taxon>Actinomycetota</taxon>
        <taxon>Actinomycetes</taxon>
        <taxon>Kitasatosporales</taxon>
        <taxon>Streptomycetaceae</taxon>
        <taxon>Streptomyces</taxon>
    </lineage>
</organism>
<reference evidence="2 3" key="1">
    <citation type="submission" date="2016-08" db="EMBL/GenBank/DDBJ databases">
        <title>The complete genome of Streptomyces subrutilus 10-1-1.</title>
        <authorList>
            <person name="Chen X."/>
        </authorList>
    </citation>
    <scope>NUCLEOTIDE SEQUENCE [LARGE SCALE GENOMIC DNA]</scope>
    <source>
        <strain evidence="2 3">10-1-1</strain>
    </source>
</reference>
<proteinExistence type="predicted"/>
<dbReference type="STRING" id="36818.BGK67_32725"/>
<sequence>MTAQPIHYDGPGGDRPRRVPPMPERTPQALRLAIQEHAPHLLPDFEAHWRRAIGDTFNLTPVPAFVRLWWTQYAIARDPGLEAHLLDLEQRAAKCEDPRESAALLAEYSRLRHQAASAEPGR</sequence>